<dbReference type="InterPro" id="IPR006202">
    <property type="entry name" value="Neur_chan_lig-bd"/>
</dbReference>
<dbReference type="GO" id="GO:0045202">
    <property type="term" value="C:synapse"/>
    <property type="evidence" value="ECO:0000318"/>
    <property type="project" value="GO_Central"/>
</dbReference>
<reference evidence="5" key="2">
    <citation type="submission" date="2022-06" db="UniProtKB">
        <authorList>
            <consortium name="EnsemblMetazoa"/>
        </authorList>
    </citation>
    <scope>IDENTIFICATION</scope>
    <source>
        <strain evidence="5">PS312</strain>
    </source>
</reference>
<keyword evidence="4" id="KW-0472">Membrane</keyword>
<evidence type="ECO:0000313" key="5">
    <source>
        <dbReference type="EnsemblMetazoa" id="PPA06007.1"/>
    </source>
</evidence>
<dbReference type="GO" id="GO:0004888">
    <property type="term" value="F:transmembrane signaling receptor activity"/>
    <property type="evidence" value="ECO:0007669"/>
    <property type="project" value="InterPro"/>
</dbReference>
<dbReference type="GO" id="GO:0005231">
    <property type="term" value="F:excitatory extracellular ligand-gated monoatomic ion channel activity"/>
    <property type="evidence" value="ECO:0000318"/>
    <property type="project" value="GO_Central"/>
</dbReference>
<dbReference type="GO" id="GO:0005886">
    <property type="term" value="C:plasma membrane"/>
    <property type="evidence" value="ECO:0000318"/>
    <property type="project" value="GO_Central"/>
</dbReference>
<sequence>MNPLFALSLLFFLPSLEAANQSEVNEFQQANRELIKHLFKDYDVTASPFNTMKSNTSWNSGNYLNVTLMRTRLIDLNERQRQFTANVGIVVEYWDPRLSWNPDDFHSIDHAYLRDESVWFPKFFPCDSSDYSYATFQKDEFTVNHLGQILVTYQFTVTYNCDIRNKDFPFDQQLCSLCFSLSGYREEEMGLRGLVPPQVDLYTHFVQGTGEWTTKMDDLHPIASMYYAQEKYAVNFVRFNQLDCLVIESLQVYYRLIFSRQPDFWIFLVILPTYFLGLLILVGLFFGNTGTYSVNSPIELGLTTMMSMTVIVGILNDSVPKSEDLSRLGYFVFFDILTICGAVVVVLFFHNIRIIIHKIAKEKTEQIPKTKNSSRYWPFLLRFTRRSSNARFLFFAVFCSLHTANLIVLLAKSRDSTGFEEMTQAFNVTST</sequence>
<evidence type="ECO:0000256" key="4">
    <source>
        <dbReference type="ARBA" id="ARBA00023136"/>
    </source>
</evidence>
<dbReference type="InterPro" id="IPR036734">
    <property type="entry name" value="Neur_chan_lig-bd_sf"/>
</dbReference>
<evidence type="ECO:0000256" key="3">
    <source>
        <dbReference type="ARBA" id="ARBA00022989"/>
    </source>
</evidence>
<organism evidence="5 6">
    <name type="scientific">Pristionchus pacificus</name>
    <name type="common">Parasitic nematode worm</name>
    <dbReference type="NCBI Taxonomy" id="54126"/>
    <lineage>
        <taxon>Eukaryota</taxon>
        <taxon>Metazoa</taxon>
        <taxon>Ecdysozoa</taxon>
        <taxon>Nematoda</taxon>
        <taxon>Chromadorea</taxon>
        <taxon>Rhabditida</taxon>
        <taxon>Rhabditina</taxon>
        <taxon>Diplogasteromorpha</taxon>
        <taxon>Diplogasteroidea</taxon>
        <taxon>Neodiplogasteridae</taxon>
        <taxon>Pristionchus</taxon>
    </lineage>
</organism>
<reference evidence="6" key="1">
    <citation type="journal article" date="2008" name="Nat. Genet.">
        <title>The Pristionchus pacificus genome provides a unique perspective on nematode lifestyle and parasitism.</title>
        <authorList>
            <person name="Dieterich C."/>
            <person name="Clifton S.W."/>
            <person name="Schuster L.N."/>
            <person name="Chinwalla A."/>
            <person name="Delehaunty K."/>
            <person name="Dinkelacker I."/>
            <person name="Fulton L."/>
            <person name="Fulton R."/>
            <person name="Godfrey J."/>
            <person name="Minx P."/>
            <person name="Mitreva M."/>
            <person name="Roeseler W."/>
            <person name="Tian H."/>
            <person name="Witte H."/>
            <person name="Yang S.P."/>
            <person name="Wilson R.K."/>
            <person name="Sommer R.J."/>
        </authorList>
    </citation>
    <scope>NUCLEOTIDE SEQUENCE [LARGE SCALE GENOMIC DNA]</scope>
    <source>
        <strain evidence="6">PS312</strain>
    </source>
</reference>
<dbReference type="Gene3D" id="1.20.58.390">
    <property type="entry name" value="Neurotransmitter-gated ion-channel transmembrane domain"/>
    <property type="match status" value="1"/>
</dbReference>
<dbReference type="GO" id="GO:0098794">
    <property type="term" value="C:postsynapse"/>
    <property type="evidence" value="ECO:0007669"/>
    <property type="project" value="GOC"/>
</dbReference>
<dbReference type="SUPFAM" id="SSF63712">
    <property type="entry name" value="Nicotinic receptor ligand binding domain-like"/>
    <property type="match status" value="1"/>
</dbReference>
<dbReference type="InterPro" id="IPR006201">
    <property type="entry name" value="Neur_channel"/>
</dbReference>
<proteinExistence type="predicted"/>
<evidence type="ECO:0000256" key="1">
    <source>
        <dbReference type="ARBA" id="ARBA00004141"/>
    </source>
</evidence>
<comment type="subcellular location">
    <subcellularLocation>
        <location evidence="1">Membrane</location>
        <topology evidence="1">Multi-pass membrane protein</topology>
    </subcellularLocation>
</comment>
<dbReference type="GO" id="GO:0043005">
    <property type="term" value="C:neuron projection"/>
    <property type="evidence" value="ECO:0000318"/>
    <property type="project" value="GO_Central"/>
</dbReference>
<protein>
    <submittedName>
        <fullName evidence="5">Transmembrane ion channel</fullName>
    </submittedName>
</protein>
<dbReference type="GO" id="GO:0034220">
    <property type="term" value="P:monoatomic ion transmembrane transport"/>
    <property type="evidence" value="ECO:0000318"/>
    <property type="project" value="GO_Central"/>
</dbReference>
<gene>
    <name evidence="5" type="primary">WBGene00095561</name>
</gene>
<dbReference type="GO" id="GO:0007268">
    <property type="term" value="P:chemical synaptic transmission"/>
    <property type="evidence" value="ECO:0000318"/>
    <property type="project" value="GO_Central"/>
</dbReference>
<keyword evidence="6" id="KW-1185">Reference proteome</keyword>
<dbReference type="SUPFAM" id="SSF90112">
    <property type="entry name" value="Neurotransmitter-gated ion-channel transmembrane pore"/>
    <property type="match status" value="1"/>
</dbReference>
<dbReference type="PANTHER" id="PTHR18945">
    <property type="entry name" value="NEUROTRANSMITTER GATED ION CHANNEL"/>
    <property type="match status" value="1"/>
</dbReference>
<dbReference type="EnsemblMetazoa" id="PPA06007.1">
    <property type="protein sequence ID" value="PPA06007.1"/>
    <property type="gene ID" value="WBGene00095561"/>
</dbReference>
<accession>A0A8R1U6V9</accession>
<dbReference type="CDD" id="cd18989">
    <property type="entry name" value="LGIC_ECD_cation"/>
    <property type="match status" value="1"/>
</dbReference>
<evidence type="ECO:0000313" key="6">
    <source>
        <dbReference type="Proteomes" id="UP000005239"/>
    </source>
</evidence>
<keyword evidence="2" id="KW-0812">Transmembrane</keyword>
<dbReference type="GO" id="GO:0042391">
    <property type="term" value="P:regulation of membrane potential"/>
    <property type="evidence" value="ECO:0000318"/>
    <property type="project" value="GO_Central"/>
</dbReference>
<dbReference type="OrthoDB" id="5866477at2759"/>
<dbReference type="Gene3D" id="2.70.170.10">
    <property type="entry name" value="Neurotransmitter-gated ion-channel ligand-binding domain"/>
    <property type="match status" value="1"/>
</dbReference>
<keyword evidence="3" id="KW-1133">Transmembrane helix</keyword>
<dbReference type="AlphaFoldDB" id="A0A2A6C276"/>
<dbReference type="InterPro" id="IPR036719">
    <property type="entry name" value="Neuro-gated_channel_TM_sf"/>
</dbReference>
<dbReference type="InterPro" id="IPR038050">
    <property type="entry name" value="Neuro_actylchol_rec"/>
</dbReference>
<dbReference type="Pfam" id="PF02931">
    <property type="entry name" value="Neur_chan_LBD"/>
    <property type="match status" value="1"/>
</dbReference>
<dbReference type="Proteomes" id="UP000005239">
    <property type="component" value="Unassembled WGS sequence"/>
</dbReference>
<dbReference type="GO" id="GO:1904315">
    <property type="term" value="F:transmitter-gated monoatomic ion channel activity involved in regulation of postsynaptic membrane potential"/>
    <property type="evidence" value="ECO:0000318"/>
    <property type="project" value="GO_Central"/>
</dbReference>
<name>A0A2A6C276_PRIPA</name>
<evidence type="ECO:0000256" key="2">
    <source>
        <dbReference type="ARBA" id="ARBA00022692"/>
    </source>
</evidence>
<dbReference type="GO" id="GO:1902495">
    <property type="term" value="C:transmembrane transporter complex"/>
    <property type="evidence" value="ECO:0000318"/>
    <property type="project" value="GO_Central"/>
</dbReference>
<accession>A0A2A6C276</accession>